<dbReference type="Gene3D" id="1.20.5.460">
    <property type="entry name" value="Single helix bin"/>
    <property type="match status" value="1"/>
</dbReference>
<evidence type="ECO:0000256" key="3">
    <source>
        <dbReference type="ARBA" id="ARBA00023027"/>
    </source>
</evidence>
<dbReference type="InterPro" id="IPR016162">
    <property type="entry name" value="Ald_DH_N"/>
</dbReference>
<dbReference type="InterPro" id="IPR024082">
    <property type="entry name" value="PRODH_PutA_dom_II"/>
</dbReference>
<evidence type="ECO:0000256" key="4">
    <source>
        <dbReference type="ARBA" id="ARBA00048142"/>
    </source>
</evidence>
<evidence type="ECO:0000256" key="1">
    <source>
        <dbReference type="ARBA" id="ARBA00004786"/>
    </source>
</evidence>
<dbReference type="Gene3D" id="3.40.605.10">
    <property type="entry name" value="Aldehyde Dehydrogenase, Chain A, domain 1"/>
    <property type="match status" value="1"/>
</dbReference>
<keyword evidence="3 5" id="KW-0520">NAD</keyword>
<protein>
    <recommendedName>
        <fullName evidence="5">Bifunctional protein PutA</fullName>
    </recommendedName>
    <domain>
        <recommendedName>
            <fullName evidence="5">Proline dehydrogenase</fullName>
            <ecNumber evidence="5">1.5.5.2</ecNumber>
        </recommendedName>
        <alternativeName>
            <fullName evidence="5">Proline oxidase</fullName>
        </alternativeName>
    </domain>
    <domain>
        <recommendedName>
            <fullName evidence="5">Delta-1-pyrroline-5-carboxylate dehydrogenase</fullName>
            <shortName evidence="5">P5C dehydrogenase</shortName>
            <ecNumber evidence="5">1.2.1.88</ecNumber>
        </recommendedName>
        <alternativeName>
            <fullName evidence="5">L-glutamate gamma-semialdehyde dehydrogenase</fullName>
        </alternativeName>
    </domain>
</protein>
<dbReference type="InterPro" id="IPR024089">
    <property type="entry name" value="PRODH_PutA_dom_I/II"/>
</dbReference>
<keyword evidence="5" id="KW-0285">Flavoprotein</keyword>
<dbReference type="SUPFAM" id="SSF81935">
    <property type="entry name" value="N-terminal domain of bifunctional PutA protein"/>
    <property type="match status" value="1"/>
</dbReference>
<dbReference type="FunFam" id="3.40.309.10:FF:000005">
    <property type="entry name" value="1-pyrroline-5-carboxylate dehydrogenase 1"/>
    <property type="match status" value="1"/>
</dbReference>
<dbReference type="PANTHER" id="PTHR42862:SF1">
    <property type="entry name" value="DELTA-1-PYRROLINE-5-CARBOXYLATE DEHYDROGENASE 2, ISOFORM A-RELATED"/>
    <property type="match status" value="1"/>
</dbReference>
<dbReference type="GO" id="GO:0009898">
    <property type="term" value="C:cytoplasmic side of plasma membrane"/>
    <property type="evidence" value="ECO:0007669"/>
    <property type="project" value="TreeGrafter"/>
</dbReference>
<feature type="domain" description="Proline dehydrogenase" evidence="8">
    <location>
        <begin position="197"/>
        <end position="490"/>
    </location>
</feature>
<dbReference type="EC" id="1.2.1.88" evidence="5"/>
<proteinExistence type="inferred from homology"/>
<comment type="pathway">
    <text evidence="1 5">Amino-acid degradation; L-proline degradation into L-glutamate; L-glutamate from L-proline: step 2/2.</text>
</comment>
<dbReference type="InterPro" id="IPR002872">
    <property type="entry name" value="Proline_DH_dom"/>
</dbReference>
<evidence type="ECO:0000313" key="10">
    <source>
        <dbReference type="EMBL" id="MDW6004969.1"/>
    </source>
</evidence>
<evidence type="ECO:0000256" key="2">
    <source>
        <dbReference type="ARBA" id="ARBA00023002"/>
    </source>
</evidence>
<comment type="pathway">
    <text evidence="5">Amino-acid degradation; L-proline degradation into L-glutamate; L-glutamate from L-proline: step 1/2.</text>
</comment>
<dbReference type="InterPro" id="IPR050485">
    <property type="entry name" value="Proline_metab_enzyme"/>
</dbReference>
<keyword evidence="5" id="KW-0642">Proline metabolism</keyword>
<dbReference type="EC" id="1.5.5.2" evidence="5"/>
<dbReference type="EMBL" id="JAWRCO010000002">
    <property type="protein sequence ID" value="MDW6004969.1"/>
    <property type="molecule type" value="Genomic_DNA"/>
</dbReference>
<dbReference type="PIRSF" id="PIRSF000197">
    <property type="entry name" value="Bifunct_PutA"/>
    <property type="match status" value="1"/>
</dbReference>
<dbReference type="InterPro" id="IPR015590">
    <property type="entry name" value="Aldehyde_DH_dom"/>
</dbReference>
<dbReference type="InterPro" id="IPR016160">
    <property type="entry name" value="Ald_DH_CS_CYS"/>
</dbReference>
<reference evidence="11 12" key="1">
    <citation type="submission" date="2017-05" db="EMBL/GenBank/DDBJ databases">
        <authorList>
            <person name="Song R."/>
            <person name="Chenine A.L."/>
            <person name="Ruprecht R.M."/>
        </authorList>
    </citation>
    <scope>NUCLEOTIDE SEQUENCE [LARGE SCALE GENOMIC DNA]</scope>
    <source>
        <strain evidence="11 12">CECT 7927</strain>
    </source>
</reference>
<evidence type="ECO:0000259" key="9">
    <source>
        <dbReference type="Pfam" id="PF14850"/>
    </source>
</evidence>
<dbReference type="Gene3D" id="3.40.309.10">
    <property type="entry name" value="Aldehyde Dehydrogenase, Chain A, domain 2"/>
    <property type="match status" value="1"/>
</dbReference>
<comment type="similarity">
    <text evidence="5">In the N-terminal section; belongs to the proline dehydrogenase family.</text>
</comment>
<name>A0A1Y6J0C9_9VIBR</name>
<dbReference type="AlphaFoldDB" id="A0A1Y6J0C9"/>
<comment type="catalytic activity">
    <reaction evidence="5">
        <text>L-proline + a quinone = (S)-1-pyrroline-5-carboxylate + a quinol + H(+)</text>
        <dbReference type="Rhea" id="RHEA:23784"/>
        <dbReference type="ChEBI" id="CHEBI:15378"/>
        <dbReference type="ChEBI" id="CHEBI:17388"/>
        <dbReference type="ChEBI" id="CHEBI:24646"/>
        <dbReference type="ChEBI" id="CHEBI:60039"/>
        <dbReference type="ChEBI" id="CHEBI:132124"/>
        <dbReference type="EC" id="1.5.5.2"/>
    </reaction>
</comment>
<feature type="active site" evidence="6">
    <location>
        <position position="846"/>
    </location>
</feature>
<dbReference type="InterPro" id="IPR029041">
    <property type="entry name" value="FAD-linked_oxidoreductase-like"/>
</dbReference>
<evidence type="ECO:0000256" key="6">
    <source>
        <dbReference type="PIRSR" id="PIRSR000197-1"/>
    </source>
</evidence>
<keyword evidence="5" id="KW-0804">Transcription</keyword>
<evidence type="ECO:0000256" key="5">
    <source>
        <dbReference type="PIRNR" id="PIRNR000197"/>
    </source>
</evidence>
<dbReference type="InterPro" id="IPR025703">
    <property type="entry name" value="Bifunct_PutA"/>
</dbReference>
<dbReference type="GO" id="GO:0010133">
    <property type="term" value="P:L-proline catabolic process to L-glutamate"/>
    <property type="evidence" value="ECO:0007669"/>
    <property type="project" value="UniProtKB-UniRule"/>
</dbReference>
<dbReference type="PROSITE" id="PS00070">
    <property type="entry name" value="ALDEHYDE_DEHYDR_CYS"/>
    <property type="match status" value="1"/>
</dbReference>
<comment type="function">
    <text evidence="5">Oxidizes proline to glutamate for use as a carbon and nitrogen source.</text>
</comment>
<dbReference type="UniPathway" id="UPA00261">
    <property type="reaction ID" value="UER00373"/>
</dbReference>
<dbReference type="GO" id="GO:0003842">
    <property type="term" value="F:L-glutamate gamma-semialdehyde dehydrogenase activity"/>
    <property type="evidence" value="ECO:0007669"/>
    <property type="project" value="UniProtKB-UniRule"/>
</dbReference>
<keyword evidence="5" id="KW-0805">Transcription regulation</keyword>
<reference evidence="10 13" key="2">
    <citation type="submission" date="2023-11" db="EMBL/GenBank/DDBJ databases">
        <title>Plant-associative lifestyle of Vibrio porteresiae and its evolutionary dynamics.</title>
        <authorList>
            <person name="Rameshkumar N."/>
            <person name="Kirti K."/>
        </authorList>
    </citation>
    <scope>NUCLEOTIDE SEQUENCE [LARGE SCALE GENOMIC DNA]</scope>
    <source>
        <strain evidence="10 13">MSSRF38</strain>
    </source>
</reference>
<dbReference type="Pfam" id="PF14850">
    <property type="entry name" value="Pro_dh-DNA_bdg"/>
    <property type="match status" value="1"/>
</dbReference>
<evidence type="ECO:0000313" key="12">
    <source>
        <dbReference type="Proteomes" id="UP000196125"/>
    </source>
</evidence>
<organism evidence="11 12">
    <name type="scientific">Vibrio mangrovi</name>
    <dbReference type="NCBI Taxonomy" id="474394"/>
    <lineage>
        <taxon>Bacteria</taxon>
        <taxon>Pseudomonadati</taxon>
        <taxon>Pseudomonadota</taxon>
        <taxon>Gammaproteobacteria</taxon>
        <taxon>Vibrionales</taxon>
        <taxon>Vibrionaceae</taxon>
        <taxon>Vibrio</taxon>
    </lineage>
</organism>
<keyword evidence="5" id="KW-0274">FAD</keyword>
<dbReference type="GO" id="GO:0004657">
    <property type="term" value="F:proline dehydrogenase activity"/>
    <property type="evidence" value="ECO:0007669"/>
    <property type="project" value="UniProtKB-UniRule"/>
</dbReference>
<dbReference type="GO" id="GO:0003677">
    <property type="term" value="F:DNA binding"/>
    <property type="evidence" value="ECO:0007669"/>
    <property type="project" value="UniProtKB-KW"/>
</dbReference>
<accession>A0A1Y6J0C9</accession>
<dbReference type="Pfam" id="PF00171">
    <property type="entry name" value="Aldedh"/>
    <property type="match status" value="1"/>
</dbReference>
<dbReference type="Proteomes" id="UP001283366">
    <property type="component" value="Unassembled WGS sequence"/>
</dbReference>
<dbReference type="NCBIfam" id="TIGR01238">
    <property type="entry name" value="D1pyr5carbox3"/>
    <property type="match status" value="1"/>
</dbReference>
<keyword evidence="13" id="KW-1185">Reference proteome</keyword>
<sequence length="1051" mass="116837">MFTANDVLKSEFVEQPLDKLWTLISPLYMADESQWLQELLPLATPTENEKQEITEKTTRLIESIRADKRSVQMIDALLLEYSLDTQEGILLMCIAEALMRIPDAETADAFIKDRLSVADWRSHLKHSDSVFVNASTWGLMITGKVLELPDMHSTSPMQALNRLVNRFSEPVIRRVMHQAMKVMGRQFVLGQSIDEAQRNGQSMREKGYTYSFDMLGEAALTIADANKYCQDYLSAIESVGKASEAGSLQSSHSVSIKLSALHPRYEADNQERVMTELLATLVILVRRAREFDIGITIDAEEADRLELSLALFEKLYRHDVNRGWGKLGIVVQAYSKRALPVLTWLTGLAKEQGDLIPVRLVKGAYWDSEIKWSQQRGYSGYPVFTRKEASDVSYLACARFLLSEHVRGFLFPQFASHNAQTVTAVAVMAKHNDYEFQRLHGMGDALFHQVMATYRPAIRIYAPVGHHKDLLPYLVRRLLENGANSSFVHRLVDARCPIHLLNQHPAEALREFETLHNASIPLPPGIYPDRSNSHGINIDIASEATPFNEKVSEYLNRQWHAAPVIGGEDRFGSMIKENASLVSVTAPYDRRIEVGRVIMADAEQITEAISIAQTSFPQWQKTELSVRSAYLMRFADLLEAHLEEFVALCHQEAGKTVHDSIDEVREAVDFCRYYACQATQLTPRLNIGFDGVERVIQPRGCGVFVCISPWNFPLAIFVGQIAAALVSGNTVIAKPAEQTSLIAFRAVQLLLETGIPSGVIHLLPCVGSESGHLLTSHPHIAGVAFTGSTGTAQRIHQTLAKRECDPVPLIAETGGQNAMIVDSTALPEQVVRDVLRSAFASAGQRCSALRVLFIQEDVAERIITLIQGAMQELSVGNPCCHSTDVGPVIDQTARNKLLAHITEMKQTQSLIAELALDEACSHGDFVPPTAFEINGIECLKEEHFGPVLHIVRYRAKDLPQVVEQINQTGFGLTLGIHSRNETTYRWIEAHTRVGNCYINRDQVGAVVGVQPFGGQGLSGTGPKAGGPHYLYRFTRPFYSETSIKQGGRHGE</sequence>
<dbReference type="RefSeq" id="WP_087481763.1">
    <property type="nucleotide sequence ID" value="NZ_AP024884.1"/>
</dbReference>
<dbReference type="InterPro" id="IPR005933">
    <property type="entry name" value="PutA_C"/>
</dbReference>
<keyword evidence="5" id="KW-0238">DNA-binding</keyword>
<evidence type="ECO:0000259" key="7">
    <source>
        <dbReference type="Pfam" id="PF00171"/>
    </source>
</evidence>
<evidence type="ECO:0000313" key="13">
    <source>
        <dbReference type="Proteomes" id="UP001283366"/>
    </source>
</evidence>
<dbReference type="OrthoDB" id="9812625at2"/>
<keyword evidence="2 5" id="KW-0560">Oxidoreductase</keyword>
<dbReference type="SUPFAM" id="SSF53720">
    <property type="entry name" value="ALDH-like"/>
    <property type="match status" value="1"/>
</dbReference>
<dbReference type="Pfam" id="PF01619">
    <property type="entry name" value="Pro_dh"/>
    <property type="match status" value="1"/>
</dbReference>
<dbReference type="CDD" id="cd07125">
    <property type="entry name" value="ALDH_PutA-P5CDH"/>
    <property type="match status" value="1"/>
</dbReference>
<feature type="domain" description="Proline dehydrogenase PutA" evidence="9">
    <location>
        <begin position="73"/>
        <end position="187"/>
    </location>
</feature>
<evidence type="ECO:0000313" key="11">
    <source>
        <dbReference type="EMBL" id="SMS01733.1"/>
    </source>
</evidence>
<dbReference type="PANTHER" id="PTHR42862">
    <property type="entry name" value="DELTA-1-PYRROLINE-5-CARBOXYLATE DEHYDROGENASE 1, ISOFORM A-RELATED"/>
    <property type="match status" value="1"/>
</dbReference>
<dbReference type="Gene3D" id="3.20.20.220">
    <property type="match status" value="1"/>
</dbReference>
<comment type="cofactor">
    <cofactor evidence="5">
        <name>FAD</name>
        <dbReference type="ChEBI" id="CHEBI:57692"/>
    </cofactor>
</comment>
<dbReference type="InterPro" id="IPR016161">
    <property type="entry name" value="Ald_DH/histidinol_DH"/>
</dbReference>
<dbReference type="GO" id="GO:0003700">
    <property type="term" value="F:DNA-binding transcription factor activity"/>
    <property type="evidence" value="ECO:0007669"/>
    <property type="project" value="InterPro"/>
</dbReference>
<dbReference type="InterPro" id="IPR016163">
    <property type="entry name" value="Ald_DH_C"/>
</dbReference>
<keyword evidence="5" id="KW-0678">Repressor</keyword>
<dbReference type="Proteomes" id="UP000196125">
    <property type="component" value="Unassembled WGS sequence"/>
</dbReference>
<comment type="similarity">
    <text evidence="5">In the C-terminal section; belongs to the aldehyde dehydrogenase family.</text>
</comment>
<feature type="active site" evidence="6">
    <location>
        <position position="812"/>
    </location>
</feature>
<gene>
    <name evidence="11" type="primary">putA</name>
    <name evidence="10" type="ORF">SBX37_19085</name>
    <name evidence="11" type="ORF">VIM7927_03039</name>
</gene>
<dbReference type="SUPFAM" id="SSF51730">
    <property type="entry name" value="FAD-linked oxidoreductase"/>
    <property type="match status" value="1"/>
</dbReference>
<dbReference type="EMBL" id="FXXI01000006">
    <property type="protein sequence ID" value="SMS01733.1"/>
    <property type="molecule type" value="Genomic_DNA"/>
</dbReference>
<comment type="catalytic activity">
    <reaction evidence="4 5">
        <text>L-glutamate 5-semialdehyde + NAD(+) + H2O = L-glutamate + NADH + 2 H(+)</text>
        <dbReference type="Rhea" id="RHEA:30235"/>
        <dbReference type="ChEBI" id="CHEBI:15377"/>
        <dbReference type="ChEBI" id="CHEBI:15378"/>
        <dbReference type="ChEBI" id="CHEBI:29985"/>
        <dbReference type="ChEBI" id="CHEBI:57540"/>
        <dbReference type="ChEBI" id="CHEBI:57945"/>
        <dbReference type="ChEBI" id="CHEBI:58066"/>
        <dbReference type="EC" id="1.2.1.88"/>
    </reaction>
</comment>
<dbReference type="NCBIfam" id="NF008869">
    <property type="entry name" value="PRK11904.1"/>
    <property type="match status" value="1"/>
</dbReference>
<evidence type="ECO:0000259" key="8">
    <source>
        <dbReference type="Pfam" id="PF01619"/>
    </source>
</evidence>
<feature type="domain" description="Aldehyde dehydrogenase" evidence="7">
    <location>
        <begin position="580"/>
        <end position="1035"/>
    </location>
</feature>